<evidence type="ECO:0000256" key="6">
    <source>
        <dbReference type="ARBA" id="ARBA00022679"/>
    </source>
</evidence>
<dbReference type="GO" id="GO:0005965">
    <property type="term" value="C:protein farnesyltransferase complex"/>
    <property type="evidence" value="ECO:0007669"/>
    <property type="project" value="TreeGrafter"/>
</dbReference>
<dbReference type="VEuPathDB" id="MicrosporidiaDB:NEQG_00733"/>
<name>I3EI67_NEMP3</name>
<comment type="similarity">
    <text evidence="2">Belongs to the protein prenyltransferase subunit alpha family.</text>
</comment>
<organism evidence="14 15">
    <name type="scientific">Nematocida parisii (strain ERTm3)</name>
    <name type="common">Nematode killer fungus</name>
    <dbReference type="NCBI Taxonomy" id="935791"/>
    <lineage>
        <taxon>Eukaryota</taxon>
        <taxon>Fungi</taxon>
        <taxon>Fungi incertae sedis</taxon>
        <taxon>Microsporidia</taxon>
        <taxon>Nematocida</taxon>
    </lineage>
</organism>
<evidence type="ECO:0000256" key="4">
    <source>
        <dbReference type="ARBA" id="ARBA00012702"/>
    </source>
</evidence>
<dbReference type="HOGENOM" id="CLU_1215078_0_0_1"/>
<dbReference type="AlphaFoldDB" id="I3EI67"/>
<dbReference type="Pfam" id="PF01239">
    <property type="entry name" value="PPTA"/>
    <property type="match status" value="1"/>
</dbReference>
<evidence type="ECO:0000256" key="1">
    <source>
        <dbReference type="ARBA" id="ARBA00001946"/>
    </source>
</evidence>
<evidence type="ECO:0000256" key="10">
    <source>
        <dbReference type="ARBA" id="ARBA00041392"/>
    </source>
</evidence>
<evidence type="ECO:0000256" key="9">
    <source>
        <dbReference type="ARBA" id="ARBA00040965"/>
    </source>
</evidence>
<keyword evidence="8" id="KW-0460">Magnesium</keyword>
<dbReference type="Proteomes" id="UP000002872">
    <property type="component" value="Unassembled WGS sequence"/>
</dbReference>
<evidence type="ECO:0000256" key="12">
    <source>
        <dbReference type="ARBA" id="ARBA00043086"/>
    </source>
</evidence>
<dbReference type="PANTHER" id="PTHR11129:SF1">
    <property type="entry name" value="PROTEIN FARNESYLTRANSFERASE_GERANYLGERANYLTRANSFERASE TYPE-1 SUBUNIT ALPHA"/>
    <property type="match status" value="1"/>
</dbReference>
<reference evidence="14" key="1">
    <citation type="submission" date="2011-01" db="EMBL/GenBank/DDBJ databases">
        <title>The Genome Sequence of Nematocida parisii strain ERTm3.</title>
        <authorList>
            <consortium name="The Broad Institute Genome Sequencing Platform"/>
            <consortium name="The Broad Institute Genome Sequencing Center for Infectious Disease"/>
            <person name="Cuomo C."/>
            <person name="Troemel E."/>
            <person name="Young S.K."/>
            <person name="Zeng Q."/>
            <person name="Gargeya S."/>
            <person name="Fitzgerald M."/>
            <person name="Haas B."/>
            <person name="Abouelleil A."/>
            <person name="Alvarado L."/>
            <person name="Arachchi H.M."/>
            <person name="Berlin A."/>
            <person name="Chapman S.B."/>
            <person name="Gearin G."/>
            <person name="Goldberg J."/>
            <person name="Griggs A."/>
            <person name="Gujja S."/>
            <person name="Hansen M."/>
            <person name="Heiman D."/>
            <person name="Howarth C."/>
            <person name="Larimer J."/>
            <person name="Lui A."/>
            <person name="MacDonald P.J.P."/>
            <person name="McCowen C."/>
            <person name="Montmayeur A."/>
            <person name="Murphy C."/>
            <person name="Neiman D."/>
            <person name="Pearson M."/>
            <person name="Priest M."/>
            <person name="Roberts A."/>
            <person name="Saif S."/>
            <person name="Shea T."/>
            <person name="Sisk P."/>
            <person name="Stolte C."/>
            <person name="Sykes S."/>
            <person name="Wortman J."/>
            <person name="Nusbaum C."/>
            <person name="Birren B."/>
        </authorList>
    </citation>
    <scope>NUCLEOTIDE SEQUENCE</scope>
    <source>
        <strain evidence="14">ERTm3</strain>
    </source>
</reference>
<evidence type="ECO:0000256" key="8">
    <source>
        <dbReference type="ARBA" id="ARBA00022842"/>
    </source>
</evidence>
<keyword evidence="6" id="KW-0808">Transferase</keyword>
<dbReference type="EMBL" id="GL870877">
    <property type="protein sequence ID" value="EIJ88914.1"/>
    <property type="molecule type" value="Genomic_DNA"/>
</dbReference>
<keyword evidence="7" id="KW-0677">Repeat</keyword>
<evidence type="ECO:0000313" key="14">
    <source>
        <dbReference type="EMBL" id="EIJ88914.1"/>
    </source>
</evidence>
<dbReference type="SUPFAM" id="SSF48439">
    <property type="entry name" value="Protein prenylyltransferase"/>
    <property type="match status" value="1"/>
</dbReference>
<evidence type="ECO:0000313" key="15">
    <source>
        <dbReference type="Proteomes" id="UP000002872"/>
    </source>
</evidence>
<proteinExistence type="inferred from homology"/>
<gene>
    <name evidence="14" type="ORF">NEQG_00733</name>
</gene>
<dbReference type="PANTHER" id="PTHR11129">
    <property type="entry name" value="PROTEIN FARNESYLTRANSFERASE ALPHA SUBUNIT/RAB GERANYLGERANYL TRANSFERASE ALPHA SUBUNIT"/>
    <property type="match status" value="1"/>
</dbReference>
<evidence type="ECO:0000256" key="7">
    <source>
        <dbReference type="ARBA" id="ARBA00022737"/>
    </source>
</evidence>
<dbReference type="InterPro" id="IPR002088">
    <property type="entry name" value="Prenyl_trans_a"/>
</dbReference>
<protein>
    <recommendedName>
        <fullName evidence="9">Protein farnesyltransferase/geranylgeranyltransferase type-1 subunit alpha</fullName>
        <ecNumber evidence="4">2.5.1.58</ecNumber>
        <ecNumber evidence="3">2.5.1.59</ecNumber>
    </recommendedName>
    <alternativeName>
        <fullName evidence="12">CAAX farnesyltransferase subunit alpha</fullName>
    </alternativeName>
    <alternativeName>
        <fullName evidence="11">FTase-alpha</fullName>
    </alternativeName>
    <alternativeName>
        <fullName evidence="10">Ras proteins prenyltransferase subunit alpha</fullName>
    </alternativeName>
    <alternativeName>
        <fullName evidence="13">Type I protein geranyl-geranyltransferase subunit alpha</fullName>
    </alternativeName>
</protein>
<dbReference type="STRING" id="935791.I3EI67"/>
<evidence type="ECO:0000256" key="5">
    <source>
        <dbReference type="ARBA" id="ARBA00022602"/>
    </source>
</evidence>
<sequence>MHREEPLTINYTEEYVQLLKQHNNNMSNKNYSIPSLNTISCVLYHCPTNYTVWVDRRKVLEEIPREVYSFEQELVWTKKQAVENMKNYQVWHHLKYVLSKVENEISEDLDILEIVRKDTKNIHFWGVFLACTKNVESALEYTKYFIEFDVRNNSAYSIRHTLIIPLLRKSTIHLNKEKDFLLSLPILKHNLAFWNYVMALDREFPACKLLELCEAAMEAKQIPKYYED</sequence>
<evidence type="ECO:0000256" key="2">
    <source>
        <dbReference type="ARBA" id="ARBA00006734"/>
    </source>
</evidence>
<evidence type="ECO:0000256" key="11">
    <source>
        <dbReference type="ARBA" id="ARBA00042436"/>
    </source>
</evidence>
<dbReference type="PROSITE" id="PS51147">
    <property type="entry name" value="PFTA"/>
    <property type="match status" value="1"/>
</dbReference>
<dbReference type="Gene3D" id="1.25.40.120">
    <property type="entry name" value="Protein prenylyltransferase"/>
    <property type="match status" value="1"/>
</dbReference>
<dbReference type="OMA" id="NIHFWGV"/>
<keyword evidence="5" id="KW-0637">Prenyltransferase</keyword>
<dbReference type="EC" id="2.5.1.58" evidence="4"/>
<dbReference type="GO" id="GO:0005953">
    <property type="term" value="C:CAAX-protein geranylgeranyltransferase complex"/>
    <property type="evidence" value="ECO:0007669"/>
    <property type="project" value="TreeGrafter"/>
</dbReference>
<accession>I3EI67</accession>
<dbReference type="GO" id="GO:0004662">
    <property type="term" value="F:CAAX-protein geranylgeranyltransferase activity"/>
    <property type="evidence" value="ECO:0007669"/>
    <property type="project" value="UniProtKB-EC"/>
</dbReference>
<dbReference type="InParanoid" id="I3EI67"/>
<keyword evidence="15" id="KW-1185">Reference proteome</keyword>
<dbReference type="EC" id="2.5.1.59" evidence="3"/>
<evidence type="ECO:0000256" key="13">
    <source>
        <dbReference type="ARBA" id="ARBA00043219"/>
    </source>
</evidence>
<dbReference type="GO" id="GO:0004660">
    <property type="term" value="F:protein farnesyltransferase activity"/>
    <property type="evidence" value="ECO:0007669"/>
    <property type="project" value="UniProtKB-EC"/>
</dbReference>
<comment type="cofactor">
    <cofactor evidence="1">
        <name>Mg(2+)</name>
        <dbReference type="ChEBI" id="CHEBI:18420"/>
    </cofactor>
</comment>
<dbReference type="OrthoDB" id="272289at2759"/>
<evidence type="ECO:0000256" key="3">
    <source>
        <dbReference type="ARBA" id="ARBA00012700"/>
    </source>
</evidence>